<dbReference type="Proteomes" id="UP000276568">
    <property type="component" value="Unassembled WGS sequence"/>
</dbReference>
<dbReference type="EMBL" id="RJQC01000001">
    <property type="protein sequence ID" value="RNM31030.1"/>
    <property type="molecule type" value="Genomic_DNA"/>
</dbReference>
<evidence type="ECO:0000313" key="2">
    <source>
        <dbReference type="Proteomes" id="UP000276568"/>
    </source>
</evidence>
<name>A0A3N0I3G3_9FIRM</name>
<protein>
    <submittedName>
        <fullName evidence="1">Uncharacterized protein</fullName>
    </submittedName>
</protein>
<organism evidence="1 2">
    <name type="scientific">Absicoccus porci</name>
    <dbReference type="NCBI Taxonomy" id="2486576"/>
    <lineage>
        <taxon>Bacteria</taxon>
        <taxon>Bacillati</taxon>
        <taxon>Bacillota</taxon>
        <taxon>Erysipelotrichia</taxon>
        <taxon>Erysipelotrichales</taxon>
        <taxon>Erysipelotrichaceae</taxon>
        <taxon>Absicoccus</taxon>
    </lineage>
</organism>
<evidence type="ECO:0000313" key="1">
    <source>
        <dbReference type="EMBL" id="RNM31030.1"/>
    </source>
</evidence>
<reference evidence="1 2" key="1">
    <citation type="submission" date="2018-11" db="EMBL/GenBank/DDBJ databases">
        <title>Clostridium sp. nov., a member of the family Erysipelotrichaceae isolated from pig faeces.</title>
        <authorList>
            <person name="Chang Y.-H."/>
        </authorList>
    </citation>
    <scope>NUCLEOTIDE SEQUENCE [LARGE SCALE GENOMIC DNA]</scope>
    <source>
        <strain evidence="1 2">YH-panp20</strain>
    </source>
</reference>
<dbReference type="AlphaFoldDB" id="A0A3N0I3G3"/>
<proteinExistence type="predicted"/>
<keyword evidence="2" id="KW-1185">Reference proteome</keyword>
<comment type="caution">
    <text evidence="1">The sequence shown here is derived from an EMBL/GenBank/DDBJ whole genome shotgun (WGS) entry which is preliminary data.</text>
</comment>
<gene>
    <name evidence="1" type="ORF">EDX97_00190</name>
</gene>
<accession>A0A3N0I3G3</accession>
<sequence>MLFFNIQRLKETTTPEFEGSYDRINDFFRKIIKLLDRAEQKNVKDTYFRAALDIFKFSEVNGICLGFGEKAPGSGFGAKISKMVLETAYDIVKAGIEDPEFFQLLPLFQDNVGPDRLSDMIATLILPDIQAYTERVNQQLGITINNYPDKLFNNGLLCNPEKGYENTFASDRNIA</sequence>
<dbReference type="OrthoDB" id="212459at2"/>